<evidence type="ECO:0000313" key="3">
    <source>
        <dbReference type="Proteomes" id="UP000547973"/>
    </source>
</evidence>
<dbReference type="RefSeq" id="WP_062076051.1">
    <property type="nucleotide sequence ID" value="NZ_BBRC01000015.1"/>
</dbReference>
<dbReference type="PANTHER" id="PTHR33303:SF2">
    <property type="entry name" value="COA-BINDING DOMAIN-CONTAINING PROTEIN"/>
    <property type="match status" value="1"/>
</dbReference>
<keyword evidence="3" id="KW-1185">Reference proteome</keyword>
<dbReference type="Proteomes" id="UP000547973">
    <property type="component" value="Unassembled WGS sequence"/>
</dbReference>
<dbReference type="PANTHER" id="PTHR33303">
    <property type="entry name" value="CYTOPLASMIC PROTEIN-RELATED"/>
    <property type="match status" value="1"/>
</dbReference>
<dbReference type="InterPro" id="IPR003781">
    <property type="entry name" value="CoA-bd"/>
</dbReference>
<dbReference type="SUPFAM" id="SSF51735">
    <property type="entry name" value="NAD(P)-binding Rossmann-fold domains"/>
    <property type="match status" value="1"/>
</dbReference>
<dbReference type="SMART" id="SM00881">
    <property type="entry name" value="CoA_binding"/>
    <property type="match status" value="1"/>
</dbReference>
<dbReference type="AlphaFoldDB" id="A0A7Y9ZAR3"/>
<dbReference type="InterPro" id="IPR036291">
    <property type="entry name" value="NAD(P)-bd_dom_sf"/>
</dbReference>
<name>A0A7Y9ZAR3_9MICO</name>
<proteinExistence type="predicted"/>
<protein>
    <submittedName>
        <fullName evidence="2">Putative CoA-binding protein</fullName>
    </submittedName>
</protein>
<reference evidence="2 3" key="1">
    <citation type="submission" date="2020-07" db="EMBL/GenBank/DDBJ databases">
        <title>Sequencing the genomes of 1000 actinobacteria strains.</title>
        <authorList>
            <person name="Klenk H.-P."/>
        </authorList>
    </citation>
    <scope>NUCLEOTIDE SEQUENCE [LARGE SCALE GENOMIC DNA]</scope>
    <source>
        <strain evidence="2 3">DSM 19970</strain>
    </source>
</reference>
<accession>A0A7Y9ZAR3</accession>
<dbReference type="Gene3D" id="3.40.50.720">
    <property type="entry name" value="NAD(P)-binding Rossmann-like Domain"/>
    <property type="match status" value="1"/>
</dbReference>
<evidence type="ECO:0000313" key="2">
    <source>
        <dbReference type="EMBL" id="NYI41934.1"/>
    </source>
</evidence>
<dbReference type="Pfam" id="PF13380">
    <property type="entry name" value="CoA_binding_2"/>
    <property type="match status" value="1"/>
</dbReference>
<comment type="caution">
    <text evidence="2">The sequence shown here is derived from an EMBL/GenBank/DDBJ whole genome shotgun (WGS) entry which is preliminary data.</text>
</comment>
<evidence type="ECO:0000259" key="1">
    <source>
        <dbReference type="SMART" id="SM00881"/>
    </source>
</evidence>
<organism evidence="2 3">
    <name type="scientific">Demequina lutea</name>
    <dbReference type="NCBI Taxonomy" id="431489"/>
    <lineage>
        <taxon>Bacteria</taxon>
        <taxon>Bacillati</taxon>
        <taxon>Actinomycetota</taxon>
        <taxon>Actinomycetes</taxon>
        <taxon>Micrococcales</taxon>
        <taxon>Demequinaceae</taxon>
        <taxon>Demequina</taxon>
    </lineage>
</organism>
<feature type="domain" description="CoA-binding" evidence="1">
    <location>
        <begin position="29"/>
        <end position="124"/>
    </location>
</feature>
<gene>
    <name evidence="2" type="ORF">BKA03_002053</name>
</gene>
<dbReference type="EMBL" id="JACBZO010000001">
    <property type="protein sequence ID" value="NYI41934.1"/>
    <property type="molecule type" value="Genomic_DNA"/>
</dbReference>
<sequence>MTTPDAPAESCPMPRVSQAPTDDVLALILARSHAVAVVGASPHPDRTSHAVCTWLMNHTPFELYLVNPNAGDADIEGHGFYASLADVPAAPDIVVVFRRSEDVPPVAVDAVKTDAAVLWMQLGIESEIAAATARAAGMDVIENRCIKVEYARLRDQIVANTIA</sequence>